<gene>
    <name evidence="2" type="ORF">AXW67_00170</name>
</gene>
<sequence>MLNSFRNVAMLLAFLTIAGSNLFFDFINSYVACGLALVAAFLARLAMEWVFIERAYREMMRLHGADWQTTAGKRVQSAAAAAKASDSRK</sequence>
<keyword evidence="3" id="KW-1185">Reference proteome</keyword>
<protein>
    <submittedName>
        <fullName evidence="2">Uncharacterized protein</fullName>
    </submittedName>
</protein>
<keyword evidence="1" id="KW-1133">Transmembrane helix</keyword>
<dbReference type="AlphaFoldDB" id="A0A176Z9U4"/>
<comment type="caution">
    <text evidence="2">The sequence shown here is derived from an EMBL/GenBank/DDBJ whole genome shotgun (WGS) entry which is preliminary data.</text>
</comment>
<organism evidence="2 3">
    <name type="scientific">Bradyrhizobium neotropicale</name>
    <dbReference type="NCBI Taxonomy" id="1497615"/>
    <lineage>
        <taxon>Bacteria</taxon>
        <taxon>Pseudomonadati</taxon>
        <taxon>Pseudomonadota</taxon>
        <taxon>Alphaproteobacteria</taxon>
        <taxon>Hyphomicrobiales</taxon>
        <taxon>Nitrobacteraceae</taxon>
        <taxon>Bradyrhizobium</taxon>
    </lineage>
</organism>
<reference evidence="2 3" key="1">
    <citation type="submission" date="2016-02" db="EMBL/GenBank/DDBJ databases">
        <title>Draft genome sequence of the strain BR 10247T Bradyrhizobium neotropicale isolated from nodules of Centrolobium paraense.</title>
        <authorList>
            <person name="Simoes-Araujo J.L."/>
            <person name="Barauna A.C."/>
            <person name="Silva K."/>
            <person name="Zilli J.E."/>
        </authorList>
    </citation>
    <scope>NUCLEOTIDE SEQUENCE [LARGE SCALE GENOMIC DNA]</scope>
    <source>
        <strain evidence="2 3">BR 10247</strain>
    </source>
</reference>
<dbReference type="RefSeq" id="WP_063678730.1">
    <property type="nucleotide sequence ID" value="NZ_LSEF01000049.1"/>
</dbReference>
<evidence type="ECO:0000256" key="1">
    <source>
        <dbReference type="SAM" id="Phobius"/>
    </source>
</evidence>
<keyword evidence="1" id="KW-0812">Transmembrane</keyword>
<feature type="transmembrane region" description="Helical" evidence="1">
    <location>
        <begin position="29"/>
        <end position="52"/>
    </location>
</feature>
<keyword evidence="1" id="KW-0472">Membrane</keyword>
<evidence type="ECO:0000313" key="3">
    <source>
        <dbReference type="Proteomes" id="UP000077173"/>
    </source>
</evidence>
<evidence type="ECO:0000313" key="2">
    <source>
        <dbReference type="EMBL" id="OAF16924.1"/>
    </source>
</evidence>
<name>A0A176Z9U4_9BRAD</name>
<dbReference type="Proteomes" id="UP000077173">
    <property type="component" value="Unassembled WGS sequence"/>
</dbReference>
<dbReference type="GeneID" id="32586643"/>
<dbReference type="EMBL" id="LSEF01000049">
    <property type="protein sequence ID" value="OAF16924.1"/>
    <property type="molecule type" value="Genomic_DNA"/>
</dbReference>
<accession>A0A176Z9U4</accession>
<proteinExistence type="predicted"/>